<dbReference type="AlphaFoldDB" id="K0K945"/>
<evidence type="ECO:0000313" key="3">
    <source>
        <dbReference type="Proteomes" id="UP000006281"/>
    </source>
</evidence>
<dbReference type="HOGENOM" id="CLU_595651_0_0_11"/>
<accession>K0K945</accession>
<dbReference type="PATRIC" id="fig|1179773.3.peg.5887"/>
<gene>
    <name evidence="2" type="ordered locus">BN6_58550</name>
</gene>
<name>K0K945_SACES</name>
<evidence type="ECO:0000313" key="2">
    <source>
        <dbReference type="EMBL" id="CCH33113.1"/>
    </source>
</evidence>
<keyword evidence="3" id="KW-1185">Reference proteome</keyword>
<dbReference type="Proteomes" id="UP000006281">
    <property type="component" value="Chromosome"/>
</dbReference>
<protein>
    <submittedName>
        <fullName evidence="2">Putative membrane protein</fullName>
    </submittedName>
</protein>
<keyword evidence="1" id="KW-0812">Transmembrane</keyword>
<dbReference type="EMBL" id="HE804045">
    <property type="protein sequence ID" value="CCH33113.1"/>
    <property type="molecule type" value="Genomic_DNA"/>
</dbReference>
<keyword evidence="1" id="KW-0472">Membrane</keyword>
<sequence>MTATDVVDQFVLEVPYDYLRIRSSSMRPSRAEEWARRLRPFLQDTMEFSGAPASWLAYYAFDGLGRAVVWRARGRLDAHVVVGPDHVLTPRRALAMATWDGWRTADGNSGTGIIPISKLAAQDLPVDADSGFPSKTHLTSLIAARLRNPEAPLAVVGAPEAKLIPLLLGLVEAVGERAGSRLWTFSTHVTAAFLSSPHEDEPEIVFLPGIDRRPEAVHRTVVLLDEPGPEDSHWQAASRLADAYVSSRTGRPSGAGSMKLATALRHAKSPEEAAGVLAAIEEAGPRKSASERRANRAILLDQDFPYGTDSGRAPIDVIGEQLPVVYPTVAKLCFGNAMEDITASDESTLRELHALLLDGTISTEFVRALVGQAVAAGKAHLLAHVIGVLQLRSDGAPVTEEVWHPAPQPQLVRSDSPTPLPPVFTVVRWVARPGIAAVFVLVGLLMFLLGLIVGLLPYQ</sequence>
<organism evidence="2 3">
    <name type="scientific">Saccharothrix espanaensis (strain ATCC 51144 / DSM 44229 / JCM 9112 / NBRC 15066 / NRRL 15764)</name>
    <dbReference type="NCBI Taxonomy" id="1179773"/>
    <lineage>
        <taxon>Bacteria</taxon>
        <taxon>Bacillati</taxon>
        <taxon>Actinomycetota</taxon>
        <taxon>Actinomycetes</taxon>
        <taxon>Pseudonocardiales</taxon>
        <taxon>Pseudonocardiaceae</taxon>
        <taxon>Saccharothrix</taxon>
    </lineage>
</organism>
<keyword evidence="1" id="KW-1133">Transmembrane helix</keyword>
<reference evidence="2 3" key="1">
    <citation type="journal article" date="2012" name="BMC Genomics">
        <title>Complete genome sequence of Saccharothrix espanaensis DSM 44229T and comparison to the other completely sequenced Pseudonocardiaceae.</title>
        <authorList>
            <person name="Strobel T."/>
            <person name="Al-Dilaimi A."/>
            <person name="Blom J."/>
            <person name="Gessner A."/>
            <person name="Kalinowski J."/>
            <person name="Luzhetska M."/>
            <person name="Puhler A."/>
            <person name="Szczepanowski R."/>
            <person name="Bechthold A."/>
            <person name="Ruckert C."/>
        </authorList>
    </citation>
    <scope>NUCLEOTIDE SEQUENCE [LARGE SCALE GENOMIC DNA]</scope>
    <source>
        <strain evidence="3">ATCC 51144 / DSM 44229 / JCM 9112 / NBRC 15066 / NRRL 15764</strain>
    </source>
</reference>
<dbReference type="KEGG" id="sesp:BN6_58550"/>
<feature type="transmembrane region" description="Helical" evidence="1">
    <location>
        <begin position="435"/>
        <end position="458"/>
    </location>
</feature>
<dbReference type="STRING" id="1179773.BN6_58550"/>
<evidence type="ECO:0000256" key="1">
    <source>
        <dbReference type="SAM" id="Phobius"/>
    </source>
</evidence>
<proteinExistence type="predicted"/>
<dbReference type="BioCyc" id="SESP1179773:BN6_RS28160-MONOMER"/>